<proteinExistence type="predicted"/>
<gene>
    <name evidence="1" type="ORF">KJ970_05330</name>
</gene>
<evidence type="ECO:0000313" key="2">
    <source>
        <dbReference type="Proteomes" id="UP000777784"/>
    </source>
</evidence>
<name>A0A948RVN9_UNCEI</name>
<reference evidence="1" key="1">
    <citation type="submission" date="2021-05" db="EMBL/GenBank/DDBJ databases">
        <title>Energy efficiency and biological interactions define the core microbiome of deep oligotrophic groundwater.</title>
        <authorList>
            <person name="Mehrshad M."/>
            <person name="Lopez-Fernandez M."/>
            <person name="Bell E."/>
            <person name="Bernier-Latmani R."/>
            <person name="Bertilsson S."/>
            <person name="Dopson M."/>
        </authorList>
    </citation>
    <scope>NUCLEOTIDE SEQUENCE</scope>
    <source>
        <strain evidence="1">Modern_marine.mb.64</strain>
    </source>
</reference>
<evidence type="ECO:0000313" key="1">
    <source>
        <dbReference type="EMBL" id="MBU2690332.1"/>
    </source>
</evidence>
<accession>A0A948RVN9</accession>
<comment type="caution">
    <text evidence="1">The sequence shown here is derived from an EMBL/GenBank/DDBJ whole genome shotgun (WGS) entry which is preliminary data.</text>
</comment>
<sequence>MRSRYWGIFGFLVLFLSLESFFFATTYRLGEDGVEVRKRFSKSLRGWDTFRTVYVDRRGATLSPYEGRAFMEPYRASRILFAGNRDLVMDFIRSRIGPEVRIVETS</sequence>
<organism evidence="1 2">
    <name type="scientific">Eiseniibacteriota bacterium</name>
    <dbReference type="NCBI Taxonomy" id="2212470"/>
    <lineage>
        <taxon>Bacteria</taxon>
        <taxon>Candidatus Eiseniibacteriota</taxon>
    </lineage>
</organism>
<dbReference type="EMBL" id="JAHJDP010000028">
    <property type="protein sequence ID" value="MBU2690332.1"/>
    <property type="molecule type" value="Genomic_DNA"/>
</dbReference>
<dbReference type="AlphaFoldDB" id="A0A948RVN9"/>
<protein>
    <submittedName>
        <fullName evidence="1">Uncharacterized protein</fullName>
    </submittedName>
</protein>
<dbReference type="Proteomes" id="UP000777784">
    <property type="component" value="Unassembled WGS sequence"/>
</dbReference>